<reference evidence="2" key="1">
    <citation type="journal article" date="2021" name="Mol. Plant Microbe Interact.">
        <title>Complete Genome Sequence of the Plant-Pathogenic Fungus Colletotrichum lupini.</title>
        <authorList>
            <person name="Baroncelli R."/>
            <person name="Pensec F."/>
            <person name="Da Lio D."/>
            <person name="Boufleur T."/>
            <person name="Vicente I."/>
            <person name="Sarrocco S."/>
            <person name="Picot A."/>
            <person name="Baraldi E."/>
            <person name="Sukno S."/>
            <person name="Thon M."/>
            <person name="Le Floch G."/>
        </authorList>
    </citation>
    <scope>NUCLEOTIDE SEQUENCE</scope>
    <source>
        <strain evidence="2">IMI 504893</strain>
    </source>
</reference>
<evidence type="ECO:0000313" key="3">
    <source>
        <dbReference type="Proteomes" id="UP000830671"/>
    </source>
</evidence>
<keyword evidence="3" id="KW-1185">Reference proteome</keyword>
<evidence type="ECO:0000256" key="1">
    <source>
        <dbReference type="SAM" id="MobiDB-lite"/>
    </source>
</evidence>
<sequence length="536" mass="58669">MQQDATKATSMTSTCFSPWNAVAGIDGKASKWHARACTVQLQPTLASNSAAPVIKKLEASSPMCLYAVLVSEQQQQQQQQQPVDRQDARWAVGQPAVQHQTTEQTTEQTPATLGARCELSSYVTMVSWIGSSYDIRTSVSASRRRCCSCYCCSRSKFAASAGDRKTGTKASGPETMGPLEMVVGPSTRPESNGNFIHCRQSLQAVQARGGGRTSMLLHSPPCALCNIIKKYLPLHRGPASSRRVGRKRALRGSAIRQFRGVGTLMTRKPHGSRKGSSLPPFIEARRPFGNFSEGISPSPPALSTGMQADWRNEPFAAKPVPGPLHVVPISAFYGLKKKSNNNVRNGLLVRRTGLLVYLNIATLYQRLATHRQRRRLNLARKGNSRGSHSISRGYDMRGKAHSTEAGALPVPLHQYSIPSTSIKQKQKHQHESILGEASLRDQSRRACILGPPSRLYQPIPKSTTASWSWVFFPCPLGLFHPHPKSKNTTHPLMPSLIGVLDVTRHWGLNCQVPPITCGYGRHTTAGLGHILRTIAD</sequence>
<evidence type="ECO:0000313" key="2">
    <source>
        <dbReference type="EMBL" id="UQC83586.1"/>
    </source>
</evidence>
<organism evidence="2 3">
    <name type="scientific">Colletotrichum lupini</name>
    <dbReference type="NCBI Taxonomy" id="145971"/>
    <lineage>
        <taxon>Eukaryota</taxon>
        <taxon>Fungi</taxon>
        <taxon>Dikarya</taxon>
        <taxon>Ascomycota</taxon>
        <taxon>Pezizomycotina</taxon>
        <taxon>Sordariomycetes</taxon>
        <taxon>Hypocreomycetidae</taxon>
        <taxon>Glomerellales</taxon>
        <taxon>Glomerellaceae</taxon>
        <taxon>Colletotrichum</taxon>
        <taxon>Colletotrichum acutatum species complex</taxon>
    </lineage>
</organism>
<dbReference type="EMBL" id="CP019476">
    <property type="protein sequence ID" value="UQC83586.1"/>
    <property type="molecule type" value="Genomic_DNA"/>
</dbReference>
<accession>A0A9Q8WHL7</accession>
<dbReference type="AlphaFoldDB" id="A0A9Q8WHL7"/>
<dbReference type="Proteomes" id="UP000830671">
    <property type="component" value="Chromosome 4"/>
</dbReference>
<dbReference type="RefSeq" id="XP_049145205.1">
    <property type="nucleotide sequence ID" value="XM_049288061.1"/>
</dbReference>
<name>A0A9Q8WHL7_9PEZI</name>
<dbReference type="GeneID" id="73343071"/>
<proteinExistence type="predicted"/>
<gene>
    <name evidence="2" type="ORF">CLUP02_09080</name>
</gene>
<dbReference type="KEGG" id="clup:CLUP02_09080"/>
<feature type="compositionally biased region" description="Low complexity" evidence="1">
    <location>
        <begin position="100"/>
        <end position="109"/>
    </location>
</feature>
<feature type="region of interest" description="Disordered" evidence="1">
    <location>
        <begin position="78"/>
        <end position="110"/>
    </location>
</feature>
<protein>
    <submittedName>
        <fullName evidence="2">Uncharacterized protein</fullName>
    </submittedName>
</protein>